<dbReference type="InterPro" id="IPR036681">
    <property type="entry name" value="PgpA-like_sf"/>
</dbReference>
<dbReference type="STRING" id="314607.KB13_213"/>
<comment type="subcellular location">
    <subcellularLocation>
        <location evidence="1">Cell inner membrane</location>
        <topology evidence="1">Multi-pass membrane protein</topology>
    </subcellularLocation>
</comment>
<keyword evidence="1" id="KW-0595">Phospholipid degradation</keyword>
<feature type="domain" description="YutG/PgpA" evidence="3">
    <location>
        <begin position="15"/>
        <end position="151"/>
    </location>
</feature>
<dbReference type="InterPro" id="IPR007686">
    <property type="entry name" value="YutG/PgpA"/>
</dbReference>
<comment type="pathway">
    <text evidence="1">Phospholipid metabolism; phosphatidylglycerol biosynthesis; phosphatidylglycerol from CDP-diacylglycerol: step 2/2.</text>
</comment>
<dbReference type="eggNOG" id="COG1267">
    <property type="taxonomic scope" value="Bacteria"/>
</dbReference>
<dbReference type="SUPFAM" id="SSF101307">
    <property type="entry name" value="YutG-like"/>
    <property type="match status" value="1"/>
</dbReference>
<comment type="function">
    <text evidence="1">Lipid phosphatase which dephosphorylates phosphatidylglycerophosphate (PGP) to phosphatidylglycerol (PG).</text>
</comment>
<keyword evidence="1" id="KW-1003">Cell membrane</keyword>
<dbReference type="GO" id="GO:0046872">
    <property type="term" value="F:metal ion binding"/>
    <property type="evidence" value="ECO:0007669"/>
    <property type="project" value="UniProtKB-KW"/>
</dbReference>
<keyword evidence="5" id="KW-1185">Reference proteome</keyword>
<feature type="transmembrane region" description="Helical" evidence="2">
    <location>
        <begin position="48"/>
        <end position="66"/>
    </location>
</feature>
<dbReference type="HOGENOM" id="CLU_103734_0_1_4"/>
<gene>
    <name evidence="4" type="primary">pgpA</name>
    <name evidence="4" type="ORF">KB13_213</name>
</gene>
<organism evidence="4 5">
    <name type="scientific">beta proteobacterium KB13</name>
    <dbReference type="NCBI Taxonomy" id="314607"/>
    <lineage>
        <taxon>Bacteria</taxon>
        <taxon>Pseudomonadati</taxon>
        <taxon>Pseudomonadota</taxon>
        <taxon>Betaproteobacteria</taxon>
        <taxon>Nitrosomonadales</taxon>
        <taxon>OM43 clade</taxon>
    </lineage>
</organism>
<evidence type="ECO:0000256" key="1">
    <source>
        <dbReference type="PIRNR" id="PIRNR006162"/>
    </source>
</evidence>
<sequence>MVNLKFLFSNIWHFIALGFGAGLIKKGTGTFGTLVTFIYFLFLYKLNLQSQLLIFFILLLISYVSVKKTLQSLRIKDPSCVVIDEIIAYLVVLILLPNNYLLYLISFILFRFFDILKPWPISKLEELPGATGVIADDFGAAFFAFMITQMASSYVI</sequence>
<dbReference type="GO" id="GO:0006655">
    <property type="term" value="P:phosphatidylglycerol biosynthetic process"/>
    <property type="evidence" value="ECO:0007669"/>
    <property type="project" value="UniProtKB-UniPathway"/>
</dbReference>
<reference evidence="5" key="1">
    <citation type="journal article" date="2012" name="Stand. Genomic Sci.">
        <title>Genome sequence of strain HIMB624, a cultured representative from the OM43 clade of marine Betaproteobacteria.</title>
        <authorList>
            <person name="Huggett M.J."/>
            <person name="Hayakawa D.H."/>
            <person name="Rappe M.S."/>
        </authorList>
    </citation>
    <scope>NUCLEOTIDE SEQUENCE [LARGE SCALE GENOMIC DNA]</scope>
    <source>
        <strain evidence="5">KB13</strain>
    </source>
</reference>
<evidence type="ECO:0000313" key="5">
    <source>
        <dbReference type="Proteomes" id="UP000004188"/>
    </source>
</evidence>
<name>B6BWK6_9PROT</name>
<proteinExistence type="predicted"/>
<dbReference type="Proteomes" id="UP000004188">
    <property type="component" value="Unassembled WGS sequence"/>
</dbReference>
<dbReference type="GO" id="GO:0009395">
    <property type="term" value="P:phospholipid catabolic process"/>
    <property type="evidence" value="ECO:0007669"/>
    <property type="project" value="UniProtKB-KW"/>
</dbReference>
<keyword evidence="1 2" id="KW-0472">Membrane</keyword>
<comment type="cofactor">
    <cofactor evidence="1">
        <name>Mg(2+)</name>
        <dbReference type="ChEBI" id="CHEBI:18420"/>
    </cofactor>
</comment>
<dbReference type="Pfam" id="PF04608">
    <property type="entry name" value="PgpA"/>
    <property type="match status" value="1"/>
</dbReference>
<dbReference type="PANTHER" id="PTHR36305:SF1">
    <property type="entry name" value="PHOSPHATIDYLGLYCEROPHOSPHATASE A"/>
    <property type="match status" value="1"/>
</dbReference>
<keyword evidence="1" id="KW-1208">Phospholipid metabolism</keyword>
<accession>B6BWK6</accession>
<feature type="transmembrane region" description="Helical" evidence="2">
    <location>
        <begin position="12"/>
        <end position="42"/>
    </location>
</feature>
<evidence type="ECO:0000256" key="2">
    <source>
        <dbReference type="SAM" id="Phobius"/>
    </source>
</evidence>
<protein>
    <recommendedName>
        <fullName evidence="1">Phosphatidylglycerophosphatase A</fullName>
        <ecNumber evidence="1">3.1.3.27</ecNumber>
    </recommendedName>
    <alternativeName>
        <fullName evidence="1">Phosphatidylglycerolphosphate phosphatase A</fullName>
    </alternativeName>
</protein>
<dbReference type="UniPathway" id="UPA00084">
    <property type="reaction ID" value="UER00504"/>
</dbReference>
<comment type="catalytic activity">
    <reaction evidence="1">
        <text>a 1,2-diacyl-sn-glycero-3-phospho-(1'-sn-glycero-3'-phosphate) + H2O = a 1,2-diacyl-sn-glycero-3-phospho-(1'-sn-glycerol) + phosphate</text>
        <dbReference type="Rhea" id="RHEA:33751"/>
        <dbReference type="ChEBI" id="CHEBI:15377"/>
        <dbReference type="ChEBI" id="CHEBI:43474"/>
        <dbReference type="ChEBI" id="CHEBI:60110"/>
        <dbReference type="ChEBI" id="CHEBI:64716"/>
        <dbReference type="EC" id="3.1.3.27"/>
    </reaction>
</comment>
<dbReference type="AlphaFoldDB" id="B6BWK6"/>
<keyword evidence="1" id="KW-0460">Magnesium</keyword>
<keyword evidence="1" id="KW-0997">Cell inner membrane</keyword>
<evidence type="ECO:0000259" key="3">
    <source>
        <dbReference type="Pfam" id="PF04608"/>
    </source>
</evidence>
<dbReference type="GO" id="GO:0005886">
    <property type="term" value="C:plasma membrane"/>
    <property type="evidence" value="ECO:0007669"/>
    <property type="project" value="UniProtKB-SubCell"/>
</dbReference>
<keyword evidence="1 2" id="KW-0812">Transmembrane</keyword>
<dbReference type="GO" id="GO:0008962">
    <property type="term" value="F:phosphatidylglycerophosphatase activity"/>
    <property type="evidence" value="ECO:0007669"/>
    <property type="project" value="UniProtKB-EC"/>
</dbReference>
<feature type="transmembrane region" description="Helical" evidence="2">
    <location>
        <begin position="133"/>
        <end position="155"/>
    </location>
</feature>
<dbReference type="EC" id="3.1.3.27" evidence="1"/>
<dbReference type="InterPro" id="IPR026037">
    <property type="entry name" value="PgpA"/>
</dbReference>
<dbReference type="PANTHER" id="PTHR36305">
    <property type="entry name" value="PHOSPHATIDYLGLYCEROPHOSPHATASE A"/>
    <property type="match status" value="1"/>
</dbReference>
<keyword evidence="2" id="KW-1133">Transmembrane helix</keyword>
<keyword evidence="1" id="KW-0442">Lipid degradation</keyword>
<keyword evidence="1 4" id="KW-0378">Hydrolase</keyword>
<evidence type="ECO:0000313" key="4">
    <source>
        <dbReference type="EMBL" id="EDZ64081.1"/>
    </source>
</evidence>
<feature type="transmembrane region" description="Helical" evidence="2">
    <location>
        <begin position="87"/>
        <end position="113"/>
    </location>
</feature>
<keyword evidence="1" id="KW-0443">Lipid metabolism</keyword>
<dbReference type="PIRSF" id="PIRSF006162">
    <property type="entry name" value="PgpA"/>
    <property type="match status" value="1"/>
</dbReference>
<keyword evidence="1" id="KW-0479">Metal-binding</keyword>
<dbReference type="EMBL" id="DS995299">
    <property type="protein sequence ID" value="EDZ64081.1"/>
    <property type="molecule type" value="Genomic_DNA"/>
</dbReference>
<dbReference type="CDD" id="cd06971">
    <property type="entry name" value="PgpA"/>
    <property type="match status" value="1"/>
</dbReference>